<proteinExistence type="predicted"/>
<dbReference type="EMBL" id="LXQA010218728">
    <property type="protein sequence ID" value="MCI34958.1"/>
    <property type="molecule type" value="Genomic_DNA"/>
</dbReference>
<reference evidence="1 2" key="1">
    <citation type="journal article" date="2018" name="Front. Plant Sci.">
        <title>Red Clover (Trifolium pratense) and Zigzag Clover (T. medium) - A Picture of Genomic Similarities and Differences.</title>
        <authorList>
            <person name="Dluhosova J."/>
            <person name="Istvanek J."/>
            <person name="Nedelnik J."/>
            <person name="Repkova J."/>
        </authorList>
    </citation>
    <scope>NUCLEOTIDE SEQUENCE [LARGE SCALE GENOMIC DNA]</scope>
    <source>
        <strain evidence="2">cv. 10/8</strain>
        <tissue evidence="1">Leaf</tissue>
    </source>
</reference>
<dbReference type="Proteomes" id="UP000265520">
    <property type="component" value="Unassembled WGS sequence"/>
</dbReference>
<evidence type="ECO:0000313" key="1">
    <source>
        <dbReference type="EMBL" id="MCI34958.1"/>
    </source>
</evidence>
<name>A0A392REA9_9FABA</name>
<comment type="caution">
    <text evidence="1">The sequence shown here is derived from an EMBL/GenBank/DDBJ whole genome shotgun (WGS) entry which is preliminary data.</text>
</comment>
<keyword evidence="2" id="KW-1185">Reference proteome</keyword>
<accession>A0A392REA9</accession>
<feature type="non-terminal residue" evidence="1">
    <location>
        <position position="1"/>
    </location>
</feature>
<evidence type="ECO:0000313" key="2">
    <source>
        <dbReference type="Proteomes" id="UP000265520"/>
    </source>
</evidence>
<dbReference type="AlphaFoldDB" id="A0A392REA9"/>
<protein>
    <submittedName>
        <fullName evidence="1">Uncharacterized protein</fullName>
    </submittedName>
</protein>
<organism evidence="1 2">
    <name type="scientific">Trifolium medium</name>
    <dbReference type="NCBI Taxonomy" id="97028"/>
    <lineage>
        <taxon>Eukaryota</taxon>
        <taxon>Viridiplantae</taxon>
        <taxon>Streptophyta</taxon>
        <taxon>Embryophyta</taxon>
        <taxon>Tracheophyta</taxon>
        <taxon>Spermatophyta</taxon>
        <taxon>Magnoliopsida</taxon>
        <taxon>eudicotyledons</taxon>
        <taxon>Gunneridae</taxon>
        <taxon>Pentapetalae</taxon>
        <taxon>rosids</taxon>
        <taxon>fabids</taxon>
        <taxon>Fabales</taxon>
        <taxon>Fabaceae</taxon>
        <taxon>Papilionoideae</taxon>
        <taxon>50 kb inversion clade</taxon>
        <taxon>NPAAA clade</taxon>
        <taxon>Hologalegina</taxon>
        <taxon>IRL clade</taxon>
        <taxon>Trifolieae</taxon>
        <taxon>Trifolium</taxon>
    </lineage>
</organism>
<sequence>IVCCALSLVCDMRINDVDTSFFLGRMCVGTIERLGVSTESSSRRVQVGLR</sequence>